<protein>
    <submittedName>
        <fullName evidence="2">Uncharacterized protein</fullName>
    </submittedName>
</protein>
<keyword evidence="1" id="KW-0472">Membrane</keyword>
<feature type="transmembrane region" description="Helical" evidence="1">
    <location>
        <begin position="282"/>
        <end position="300"/>
    </location>
</feature>
<keyword evidence="1" id="KW-0812">Transmembrane</keyword>
<organism evidence="2">
    <name type="scientific">hydrothermal vent metagenome</name>
    <dbReference type="NCBI Taxonomy" id="652676"/>
    <lineage>
        <taxon>unclassified sequences</taxon>
        <taxon>metagenomes</taxon>
        <taxon>ecological metagenomes</taxon>
    </lineage>
</organism>
<reference evidence="2" key="1">
    <citation type="submission" date="2018-06" db="EMBL/GenBank/DDBJ databases">
        <authorList>
            <person name="Zhirakovskaya E."/>
        </authorList>
    </citation>
    <scope>NUCLEOTIDE SEQUENCE</scope>
</reference>
<evidence type="ECO:0000256" key="1">
    <source>
        <dbReference type="SAM" id="Phobius"/>
    </source>
</evidence>
<accession>A0A3B0VXL6</accession>
<gene>
    <name evidence="2" type="ORF">MNBD_GAMMA02-941</name>
</gene>
<proteinExistence type="predicted"/>
<name>A0A3B0VXL6_9ZZZZ</name>
<dbReference type="EMBL" id="UOFA01000157">
    <property type="protein sequence ID" value="VAW45080.1"/>
    <property type="molecule type" value="Genomic_DNA"/>
</dbReference>
<dbReference type="AlphaFoldDB" id="A0A3B0VXL6"/>
<feature type="non-terminal residue" evidence="2">
    <location>
        <position position="396"/>
    </location>
</feature>
<evidence type="ECO:0000313" key="2">
    <source>
        <dbReference type="EMBL" id="VAW45080.1"/>
    </source>
</evidence>
<keyword evidence="1" id="KW-1133">Transmembrane helix</keyword>
<sequence>MSDDREKLKALLLSEEMAQIQALQKLLNDKQLLSQKISEVLDPAIDLAIADNPAFQKKFSKIDPQSYVQAIKANKQTFIDALLPIIGPMIRKSVSSAIRRFVADVNRVVEMGISAKALKWRWVAFRTGVPFAEIVFNNTIEYQVQQVFLIDNHTGLLIEHAGHEESLLQDKDAMSAMLTAIQDFVKDSVSSDGEGLTAAELGDSLVWLVHGNQANMAVVIKGAPTQRLHDTIDAATENIHIEFHQEIRNQNLWNNCPELKIELEKLLLTKTQSDDLDKKKGINFWPWLLVVLGLFCWWGWSSYQQQQSRQQITTQLNQTPGFVLSDLQYQDGRFVASGLQDPLTDFSDLDERVSIQSTPYISLDENITVRRIQAILNDANLSVAVEDQTATLNGAT</sequence>